<feature type="non-terminal residue" evidence="2">
    <location>
        <position position="111"/>
    </location>
</feature>
<protein>
    <recommendedName>
        <fullName evidence="1">Retrotransposon gag domain-containing protein</fullName>
    </recommendedName>
</protein>
<proteinExistence type="predicted"/>
<accession>A0A392RJL9</accession>
<evidence type="ECO:0000259" key="1">
    <source>
        <dbReference type="Pfam" id="PF03732"/>
    </source>
</evidence>
<keyword evidence="3" id="KW-1185">Reference proteome</keyword>
<evidence type="ECO:0000313" key="3">
    <source>
        <dbReference type="Proteomes" id="UP000265520"/>
    </source>
</evidence>
<evidence type="ECO:0000313" key="2">
    <source>
        <dbReference type="EMBL" id="MCI35805.1"/>
    </source>
</evidence>
<comment type="caution">
    <text evidence="2">The sequence shown here is derived from an EMBL/GenBank/DDBJ whole genome shotgun (WGS) entry which is preliminary data.</text>
</comment>
<dbReference type="AlphaFoldDB" id="A0A392RJL9"/>
<dbReference type="EMBL" id="LXQA010227284">
    <property type="protein sequence ID" value="MCI35805.1"/>
    <property type="molecule type" value="Genomic_DNA"/>
</dbReference>
<name>A0A392RJL9_9FABA</name>
<dbReference type="Pfam" id="PF03732">
    <property type="entry name" value="Retrotrans_gag"/>
    <property type="match status" value="1"/>
</dbReference>
<organism evidence="2 3">
    <name type="scientific">Trifolium medium</name>
    <dbReference type="NCBI Taxonomy" id="97028"/>
    <lineage>
        <taxon>Eukaryota</taxon>
        <taxon>Viridiplantae</taxon>
        <taxon>Streptophyta</taxon>
        <taxon>Embryophyta</taxon>
        <taxon>Tracheophyta</taxon>
        <taxon>Spermatophyta</taxon>
        <taxon>Magnoliopsida</taxon>
        <taxon>eudicotyledons</taxon>
        <taxon>Gunneridae</taxon>
        <taxon>Pentapetalae</taxon>
        <taxon>rosids</taxon>
        <taxon>fabids</taxon>
        <taxon>Fabales</taxon>
        <taxon>Fabaceae</taxon>
        <taxon>Papilionoideae</taxon>
        <taxon>50 kb inversion clade</taxon>
        <taxon>NPAAA clade</taxon>
        <taxon>Hologalegina</taxon>
        <taxon>IRL clade</taxon>
        <taxon>Trifolieae</taxon>
        <taxon>Trifolium</taxon>
    </lineage>
</organism>
<reference evidence="2 3" key="1">
    <citation type="journal article" date="2018" name="Front. Plant Sci.">
        <title>Red Clover (Trifolium pratense) and Zigzag Clover (T. medium) - A Picture of Genomic Similarities and Differences.</title>
        <authorList>
            <person name="Dluhosova J."/>
            <person name="Istvanek J."/>
            <person name="Nedelnik J."/>
            <person name="Repkova J."/>
        </authorList>
    </citation>
    <scope>NUCLEOTIDE SEQUENCE [LARGE SCALE GENOMIC DNA]</scope>
    <source>
        <strain evidence="3">cv. 10/8</strain>
        <tissue evidence="2">Leaf</tissue>
    </source>
</reference>
<dbReference type="InterPro" id="IPR005162">
    <property type="entry name" value="Retrotrans_gag_dom"/>
</dbReference>
<sequence>MDAVVLAMEDRALNWFQWWEEQTPLRTWEEFKIAILRRFQPGLLQNPLGPLLSLKQKGTVMEYREKFEMLIVPLRREERVMLESIFMNGLKGEIQAELKLYECHDLADMMD</sequence>
<dbReference type="Proteomes" id="UP000265520">
    <property type="component" value="Unassembled WGS sequence"/>
</dbReference>
<feature type="domain" description="Retrotransposon gag" evidence="1">
    <location>
        <begin position="4"/>
        <end position="91"/>
    </location>
</feature>